<dbReference type="GO" id="GO:0016747">
    <property type="term" value="F:acyltransferase activity, transferring groups other than amino-acyl groups"/>
    <property type="evidence" value="ECO:0007669"/>
    <property type="project" value="InterPro"/>
</dbReference>
<dbReference type="SUPFAM" id="SSF55729">
    <property type="entry name" value="Acyl-CoA N-acyltransferases (Nat)"/>
    <property type="match status" value="1"/>
</dbReference>
<feature type="domain" description="N-acetyltransferase" evidence="1">
    <location>
        <begin position="41"/>
        <end position="177"/>
    </location>
</feature>
<name>A0A4Z0QF85_9BACT</name>
<evidence type="ECO:0000259" key="1">
    <source>
        <dbReference type="PROSITE" id="PS51186"/>
    </source>
</evidence>
<dbReference type="Proteomes" id="UP000298471">
    <property type="component" value="Unassembled WGS sequence"/>
</dbReference>
<dbReference type="RefSeq" id="WP_135395950.1">
    <property type="nucleotide sequence ID" value="NZ_SRMB01000002.1"/>
</dbReference>
<comment type="caution">
    <text evidence="2">The sequence shown here is derived from an EMBL/GenBank/DDBJ whole genome shotgun (WGS) entry which is preliminary data.</text>
</comment>
<sequence length="189" mass="20264">MIPLITHTPRLTLIAASRALLTAEVHKPHYFPVLLGAALPSDWPPGEYDLATMRHFLEQLTAGGRTAAGWYGWYALRKATDASPTTLVGAGGFLGPPDAAGTAEISYSVAADWRRQGLATELVAGLVQQAAHTGLVRRLVAHTQPDNAGAQRVLRRNGFVLVGSVADGRLQFERPVEAQEPPVNTSILR</sequence>
<dbReference type="InterPro" id="IPR051531">
    <property type="entry name" value="N-acetyltransferase"/>
</dbReference>
<dbReference type="PANTHER" id="PTHR43792:SF13">
    <property type="entry name" value="ACETYLTRANSFERASE"/>
    <property type="match status" value="1"/>
</dbReference>
<dbReference type="PROSITE" id="PS51186">
    <property type="entry name" value="GNAT"/>
    <property type="match status" value="1"/>
</dbReference>
<dbReference type="OrthoDB" id="9811523at2"/>
<evidence type="ECO:0000313" key="2">
    <source>
        <dbReference type="EMBL" id="TGE27721.1"/>
    </source>
</evidence>
<keyword evidence="3" id="KW-1185">Reference proteome</keyword>
<evidence type="ECO:0000313" key="3">
    <source>
        <dbReference type="Proteomes" id="UP000298471"/>
    </source>
</evidence>
<dbReference type="AlphaFoldDB" id="A0A4Z0QF85"/>
<organism evidence="2 3">
    <name type="scientific">Hymenobacter metallicola</name>
    <dbReference type="NCBI Taxonomy" id="2563114"/>
    <lineage>
        <taxon>Bacteria</taxon>
        <taxon>Pseudomonadati</taxon>
        <taxon>Bacteroidota</taxon>
        <taxon>Cytophagia</taxon>
        <taxon>Cytophagales</taxon>
        <taxon>Hymenobacteraceae</taxon>
        <taxon>Hymenobacter</taxon>
    </lineage>
</organism>
<keyword evidence="2" id="KW-0808">Transferase</keyword>
<dbReference type="InterPro" id="IPR016181">
    <property type="entry name" value="Acyl_CoA_acyltransferase"/>
</dbReference>
<accession>A0A4Z0QF85</accession>
<dbReference type="Gene3D" id="3.40.630.30">
    <property type="match status" value="1"/>
</dbReference>
<dbReference type="Pfam" id="PF13302">
    <property type="entry name" value="Acetyltransf_3"/>
    <property type="match status" value="1"/>
</dbReference>
<dbReference type="InterPro" id="IPR000182">
    <property type="entry name" value="GNAT_dom"/>
</dbReference>
<reference evidence="2 3" key="1">
    <citation type="submission" date="2019-04" db="EMBL/GenBank/DDBJ databases">
        <authorList>
            <person name="Feng G."/>
            <person name="Zhang J."/>
            <person name="Zhu H."/>
        </authorList>
    </citation>
    <scope>NUCLEOTIDE SEQUENCE [LARGE SCALE GENOMIC DNA]</scope>
    <source>
        <strain evidence="2 3">9PBR-1</strain>
    </source>
</reference>
<gene>
    <name evidence="2" type="ORF">E5K02_15255</name>
</gene>
<dbReference type="EMBL" id="SRMB01000002">
    <property type="protein sequence ID" value="TGE27721.1"/>
    <property type="molecule type" value="Genomic_DNA"/>
</dbReference>
<dbReference type="CDD" id="cd04301">
    <property type="entry name" value="NAT_SF"/>
    <property type="match status" value="1"/>
</dbReference>
<dbReference type="PANTHER" id="PTHR43792">
    <property type="entry name" value="GNAT FAMILY, PUTATIVE (AFU_ORTHOLOGUE AFUA_3G00765)-RELATED-RELATED"/>
    <property type="match status" value="1"/>
</dbReference>
<proteinExistence type="predicted"/>
<protein>
    <submittedName>
        <fullName evidence="2">N-acetyltransferase</fullName>
    </submittedName>
</protein>